<proteinExistence type="predicted"/>
<feature type="compositionally biased region" description="Low complexity" evidence="1">
    <location>
        <begin position="30"/>
        <end position="46"/>
    </location>
</feature>
<dbReference type="InterPro" id="IPR002931">
    <property type="entry name" value="Transglutaminase-like"/>
</dbReference>
<dbReference type="PANTHER" id="PTHR46333">
    <property type="entry name" value="CYTOKINESIS PROTEIN 3"/>
    <property type="match status" value="1"/>
</dbReference>
<dbReference type="InterPro" id="IPR038765">
    <property type="entry name" value="Papain-like_cys_pep_sf"/>
</dbReference>
<feature type="region of interest" description="Disordered" evidence="1">
    <location>
        <begin position="218"/>
        <end position="286"/>
    </location>
</feature>
<evidence type="ECO:0000313" key="3">
    <source>
        <dbReference type="EMBL" id="CAF2066958.1"/>
    </source>
</evidence>
<dbReference type="Gene3D" id="3.10.620.30">
    <property type="match status" value="1"/>
</dbReference>
<dbReference type="EMBL" id="CAJNRF010005051">
    <property type="protein sequence ID" value="CAF2066958.1"/>
    <property type="molecule type" value="Genomic_DNA"/>
</dbReference>
<dbReference type="InterPro" id="IPR056564">
    <property type="entry name" value="Ig-like_KY"/>
</dbReference>
<organism evidence="3 5">
    <name type="scientific">Rotaria magnacalcarata</name>
    <dbReference type="NCBI Taxonomy" id="392030"/>
    <lineage>
        <taxon>Eukaryota</taxon>
        <taxon>Metazoa</taxon>
        <taxon>Spiralia</taxon>
        <taxon>Gnathifera</taxon>
        <taxon>Rotifera</taxon>
        <taxon>Eurotatoria</taxon>
        <taxon>Bdelloidea</taxon>
        <taxon>Philodinida</taxon>
        <taxon>Philodinidae</taxon>
        <taxon>Rotaria</taxon>
    </lineage>
</organism>
<dbReference type="AlphaFoldDB" id="A0A816QXY1"/>
<name>A0A816QXY1_9BILA</name>
<dbReference type="GO" id="GO:0005737">
    <property type="term" value="C:cytoplasm"/>
    <property type="evidence" value="ECO:0007669"/>
    <property type="project" value="TreeGrafter"/>
</dbReference>
<comment type="caution">
    <text evidence="3">The sequence shown here is derived from an EMBL/GenBank/DDBJ whole genome shotgun (WGS) entry which is preliminary data.</text>
</comment>
<dbReference type="Proteomes" id="UP000663866">
    <property type="component" value="Unassembled WGS sequence"/>
</dbReference>
<sequence>MVNGLNLTVQTEQITVLTPPPSTKCEQPESGYGSSVSSSIGLSQISRPKSSKCKTADKKPMLPFNLKHSNAVDDSLILKKRSKSPQVRNALINGSSRLKTASSRISVDQLPFAEMKPIQIKVTTNRSHAQTMPSQCQQENVANYSDDWESNDSDDWESDTEIHSKPMFVRAQSASRNISISNRLDTENSMEDASHLLPRGESNVAEFKNVFQSENYLKSNPNETQQRIQTSNSSPSANQSKINTKESETSHNTSKQDLKQSENVLNLSNSPEARNEMESNVEEASQSIEKNTINLIPSDPNAFDATFCQQRQRAIDDMSYRTAVKSWKADKFHDVVKLILELSSGKSLIDRAWIVFYWISQNIEYDTQAFFSGNIRHQTADDIFQNRKGVCDAFGTIFKTLCTGVQLECEKISGYAKGYGFRAGQSKFSSTNHAWNAVHLYGRWYLVDSTWGEGHLDSNNHGVKELKTFYFLVRPEQMIYRHLPENTKWQLLRSPISMNDFLRLPEVEPTFFELGLDLVCPQQSSTVPFQQTLGIAEVLLRAPPNVGLMSAIQQKGFNENKTQSIVQYDSIRQLWQCIFTPHRGGIHEALIFAGRPSENKTNDKNSYSCVATFGLHVPDGFKGVKTFPTTYSLFTQRKCQIFEPLDGTLKIGSKVLIHCRIPGAHCARVRLGGNWLPEDIIKNDVFKRQITVPKQEVTIYVQFSDKRNSSSYDGLIKYSVQ</sequence>
<dbReference type="PANTHER" id="PTHR46333:SF2">
    <property type="entry name" value="CYTOKINESIS PROTEIN 3"/>
    <property type="match status" value="1"/>
</dbReference>
<keyword evidence="6" id="KW-1185">Reference proteome</keyword>
<dbReference type="EMBL" id="CAJOBG010000923">
    <property type="protein sequence ID" value="CAF3874016.1"/>
    <property type="molecule type" value="Genomic_DNA"/>
</dbReference>
<dbReference type="Pfam" id="PF01841">
    <property type="entry name" value="Transglut_core"/>
    <property type="match status" value="1"/>
</dbReference>
<dbReference type="InterPro" id="IPR052557">
    <property type="entry name" value="CAP/Cytokinesis_protein"/>
</dbReference>
<feature type="region of interest" description="Disordered" evidence="1">
    <location>
        <begin position="19"/>
        <end position="57"/>
    </location>
</feature>
<evidence type="ECO:0000256" key="1">
    <source>
        <dbReference type="SAM" id="MobiDB-lite"/>
    </source>
</evidence>
<dbReference type="Pfam" id="PF23265">
    <property type="entry name" value="Ig-like_KY"/>
    <property type="match status" value="1"/>
</dbReference>
<accession>A0A816QXY1</accession>
<evidence type="ECO:0000313" key="5">
    <source>
        <dbReference type="Proteomes" id="UP000663856"/>
    </source>
</evidence>
<feature type="compositionally biased region" description="Polar residues" evidence="1">
    <location>
        <begin position="218"/>
        <end position="242"/>
    </location>
</feature>
<feature type="compositionally biased region" description="Basic and acidic residues" evidence="1">
    <location>
        <begin position="243"/>
        <end position="260"/>
    </location>
</feature>
<dbReference type="Proteomes" id="UP000663856">
    <property type="component" value="Unassembled WGS sequence"/>
</dbReference>
<dbReference type="SMART" id="SM00460">
    <property type="entry name" value="TGc"/>
    <property type="match status" value="1"/>
</dbReference>
<dbReference type="SUPFAM" id="SSF54001">
    <property type="entry name" value="Cysteine proteinases"/>
    <property type="match status" value="1"/>
</dbReference>
<evidence type="ECO:0000313" key="4">
    <source>
        <dbReference type="EMBL" id="CAF3874016.1"/>
    </source>
</evidence>
<gene>
    <name evidence="4" type="ORF">OVN521_LOCUS8090</name>
    <name evidence="3" type="ORF">WKI299_LOCUS13406</name>
</gene>
<protein>
    <recommendedName>
        <fullName evidence="2">Transglutaminase-like domain-containing protein</fullName>
    </recommendedName>
</protein>
<reference evidence="3" key="1">
    <citation type="submission" date="2021-02" db="EMBL/GenBank/DDBJ databases">
        <authorList>
            <person name="Nowell W R."/>
        </authorList>
    </citation>
    <scope>NUCLEOTIDE SEQUENCE</scope>
</reference>
<evidence type="ECO:0000259" key="2">
    <source>
        <dbReference type="SMART" id="SM00460"/>
    </source>
</evidence>
<feature type="compositionally biased region" description="Polar residues" evidence="1">
    <location>
        <begin position="261"/>
        <end position="272"/>
    </location>
</feature>
<feature type="domain" description="Transglutaminase-like" evidence="2">
    <location>
        <begin position="383"/>
        <end position="451"/>
    </location>
</feature>
<evidence type="ECO:0000313" key="6">
    <source>
        <dbReference type="Proteomes" id="UP000663866"/>
    </source>
</evidence>